<dbReference type="SUPFAM" id="SSF56436">
    <property type="entry name" value="C-type lectin-like"/>
    <property type="match status" value="2"/>
</dbReference>
<accession>A0AAD9QUB3</accession>
<dbReference type="CDD" id="cd22271">
    <property type="entry name" value="DPBB_EXP_N-like"/>
    <property type="match status" value="1"/>
</dbReference>
<feature type="domain" description="C-type lectin" evidence="1">
    <location>
        <begin position="189"/>
        <end position="321"/>
    </location>
</feature>
<reference evidence="2" key="2">
    <citation type="journal article" date="2023" name="Science">
        <title>Genomic signatures of disease resistance in endangered staghorn corals.</title>
        <authorList>
            <person name="Vollmer S.V."/>
            <person name="Selwyn J.D."/>
            <person name="Despard B.A."/>
            <person name="Roesel C.L."/>
        </authorList>
    </citation>
    <scope>NUCLEOTIDE SEQUENCE</scope>
    <source>
        <strain evidence="2">K2</strain>
    </source>
</reference>
<reference evidence="2" key="1">
    <citation type="journal article" date="2023" name="G3 (Bethesda)">
        <title>Whole genome assembly and annotation of the endangered Caribbean coral Acropora cervicornis.</title>
        <authorList>
            <person name="Selwyn J.D."/>
            <person name="Vollmer S.V."/>
        </authorList>
    </citation>
    <scope>NUCLEOTIDE SEQUENCE</scope>
    <source>
        <strain evidence="2">K2</strain>
    </source>
</reference>
<dbReference type="CDD" id="cd00037">
    <property type="entry name" value="CLECT"/>
    <property type="match status" value="2"/>
</dbReference>
<dbReference type="InterPro" id="IPR050111">
    <property type="entry name" value="C-type_lectin/snaclec_domain"/>
</dbReference>
<dbReference type="InterPro" id="IPR036749">
    <property type="entry name" value="Expansin_CBD_sf"/>
</dbReference>
<keyword evidence="2" id="KW-0675">Receptor</keyword>
<dbReference type="PANTHER" id="PTHR22803">
    <property type="entry name" value="MANNOSE, PHOSPHOLIPASE, LECTIN RECEPTOR RELATED"/>
    <property type="match status" value="1"/>
</dbReference>
<dbReference type="Gene3D" id="2.60.40.760">
    <property type="entry name" value="Expansin, cellulose-binding-like domain"/>
    <property type="match status" value="1"/>
</dbReference>
<dbReference type="Gene3D" id="3.10.100.10">
    <property type="entry name" value="Mannose-Binding Protein A, subunit A"/>
    <property type="match status" value="2"/>
</dbReference>
<evidence type="ECO:0000313" key="2">
    <source>
        <dbReference type="EMBL" id="KAK2567534.1"/>
    </source>
</evidence>
<comment type="caution">
    <text evidence="2">The sequence shown here is derived from an EMBL/GenBank/DDBJ whole genome shotgun (WGS) entry which is preliminary data.</text>
</comment>
<protein>
    <submittedName>
        <fullName evidence="2">C-type mannose receptor 2</fullName>
    </submittedName>
</protein>
<dbReference type="PROSITE" id="PS50041">
    <property type="entry name" value="C_TYPE_LECTIN_2"/>
    <property type="match status" value="2"/>
</dbReference>
<sequence length="415" mass="47115">MATQPGWILVAAGPKTFQKSLGCGMCLEIQGSGQGSGNNPIVGKRKAVIVDYCAAGCGSNGVDFFIPGDGRWTISYVAVDCPTLPGRHGKIHLRFQGSNTWYIKLQTRNTKVPTAGIEVLVRGKYYCLTRVNDNFFIGMGLGRLSIPLRVRLTAITGEQLHASVPAIKNDVSFASEVQYQGINGAMFEHNNHIYKFVFPEDDKRTWYEAESLCQTLEDGHLTSLVSPNEITWVDSIITNIARDSGSKVKLWIGGSDRKFKDVWDFVDEKPLRYNVVPWAPGQPRRPNQQATYAYCVSLEFAGDRSTWYVEDCYKTHGYICKADGWEWEQHVYKFIPLQWNALSWTEAEIYCKEIEGGHLLSIRNPKENRWVTERIRQIRWVVGFSKLWIGASDIGHEGNFQWSDDKRNRPVNFTR</sequence>
<dbReference type="Proteomes" id="UP001249851">
    <property type="component" value="Unassembled WGS sequence"/>
</dbReference>
<dbReference type="SMART" id="SM00034">
    <property type="entry name" value="CLECT"/>
    <property type="match status" value="2"/>
</dbReference>
<dbReference type="EMBL" id="JARQWQ010000014">
    <property type="protein sequence ID" value="KAK2567534.1"/>
    <property type="molecule type" value="Genomic_DNA"/>
</dbReference>
<dbReference type="InterPro" id="IPR016187">
    <property type="entry name" value="CTDL_fold"/>
</dbReference>
<name>A0AAD9QUB3_ACRCE</name>
<dbReference type="InterPro" id="IPR001304">
    <property type="entry name" value="C-type_lectin-like"/>
</dbReference>
<gene>
    <name evidence="2" type="ORF">P5673_008368</name>
</gene>
<dbReference type="InterPro" id="IPR016186">
    <property type="entry name" value="C-type_lectin-like/link_sf"/>
</dbReference>
<proteinExistence type="predicted"/>
<dbReference type="InterPro" id="IPR036908">
    <property type="entry name" value="RlpA-like_sf"/>
</dbReference>
<dbReference type="AlphaFoldDB" id="A0AAD9QUB3"/>
<organism evidence="2 3">
    <name type="scientific">Acropora cervicornis</name>
    <name type="common">Staghorn coral</name>
    <dbReference type="NCBI Taxonomy" id="6130"/>
    <lineage>
        <taxon>Eukaryota</taxon>
        <taxon>Metazoa</taxon>
        <taxon>Cnidaria</taxon>
        <taxon>Anthozoa</taxon>
        <taxon>Hexacorallia</taxon>
        <taxon>Scleractinia</taxon>
        <taxon>Astrocoeniina</taxon>
        <taxon>Acroporidae</taxon>
        <taxon>Acropora</taxon>
    </lineage>
</organism>
<evidence type="ECO:0000259" key="1">
    <source>
        <dbReference type="PROSITE" id="PS50041"/>
    </source>
</evidence>
<keyword evidence="3" id="KW-1185">Reference proteome</keyword>
<dbReference type="SUPFAM" id="SSF50685">
    <property type="entry name" value="Barwin-like endoglucanases"/>
    <property type="match status" value="1"/>
</dbReference>
<evidence type="ECO:0000313" key="3">
    <source>
        <dbReference type="Proteomes" id="UP001249851"/>
    </source>
</evidence>
<dbReference type="Pfam" id="PF00059">
    <property type="entry name" value="Lectin_C"/>
    <property type="match status" value="2"/>
</dbReference>
<feature type="domain" description="C-type lectin" evidence="1">
    <location>
        <begin position="327"/>
        <end position="415"/>
    </location>
</feature>